<organism evidence="9">
    <name type="scientific">Mucor ambiguus</name>
    <dbReference type="NCBI Taxonomy" id="91626"/>
    <lineage>
        <taxon>Eukaryota</taxon>
        <taxon>Fungi</taxon>
        <taxon>Fungi incertae sedis</taxon>
        <taxon>Mucoromycota</taxon>
        <taxon>Mucoromycotina</taxon>
        <taxon>Mucoromycetes</taxon>
        <taxon>Mucorales</taxon>
        <taxon>Mucorineae</taxon>
        <taxon>Mucoraceae</taxon>
        <taxon>Mucor</taxon>
    </lineage>
</organism>
<reference evidence="9" key="1">
    <citation type="submission" date="2014-09" db="EMBL/GenBank/DDBJ databases">
        <title>Draft genome sequence of an oleaginous Mucoromycotina fungus Mucor ambiguus NBRC6742.</title>
        <authorList>
            <person name="Takeda I."/>
            <person name="Yamane N."/>
            <person name="Morita T."/>
            <person name="Tamano K."/>
            <person name="Machida M."/>
            <person name="Baker S."/>
            <person name="Koike H."/>
        </authorList>
    </citation>
    <scope>NUCLEOTIDE SEQUENCE</scope>
    <source>
        <strain evidence="9">NBRC 6742</strain>
    </source>
</reference>
<keyword evidence="3 7" id="KW-0479">Metal-binding</keyword>
<dbReference type="Pfam" id="PF01937">
    <property type="entry name" value="ARMT1-like_dom"/>
    <property type="match status" value="1"/>
</dbReference>
<comment type="similarity">
    <text evidence="2 7">Belongs to the damage-control phosphatase family. Sugar phosphate phosphatase III subfamily.</text>
</comment>
<dbReference type="Gene3D" id="3.40.50.10880">
    <property type="entry name" value="Uncharacterised protein PF01937, DUF89, domain 3"/>
    <property type="match status" value="1"/>
</dbReference>
<evidence type="ECO:0000313" key="9">
    <source>
        <dbReference type="EMBL" id="GAN09889.1"/>
    </source>
</evidence>
<dbReference type="GO" id="GO:0097023">
    <property type="term" value="F:fructose 6-phosphate aldolase activity"/>
    <property type="evidence" value="ECO:0007669"/>
    <property type="project" value="RHEA"/>
</dbReference>
<evidence type="ECO:0000259" key="8">
    <source>
        <dbReference type="Pfam" id="PF01937"/>
    </source>
</evidence>
<evidence type="ECO:0000256" key="7">
    <source>
        <dbReference type="RuleBase" id="RU367030"/>
    </source>
</evidence>
<evidence type="ECO:0000256" key="2">
    <source>
        <dbReference type="ARBA" id="ARBA00009519"/>
    </source>
</evidence>
<evidence type="ECO:0000256" key="3">
    <source>
        <dbReference type="ARBA" id="ARBA00022723"/>
    </source>
</evidence>
<proteinExistence type="inferred from homology"/>
<dbReference type="OrthoDB" id="541375at2759"/>
<dbReference type="EMBL" id="DF836590">
    <property type="protein sequence ID" value="GAN09889.1"/>
    <property type="molecule type" value="Genomic_DNA"/>
</dbReference>
<comment type="domain">
    <text evidence="7">Subfamily III proteins have a conserved RTxK motif about 40-50 residues from the C-terminus; the threonine may be replaced by serine or cysteine.</text>
</comment>
<gene>
    <name evidence="9" type="ORF">MAM1_0301d09422</name>
</gene>
<name>A0A0C9MR07_9FUNG</name>
<dbReference type="EC" id="3.1.3.-" evidence="7"/>
<dbReference type="GO" id="GO:0046872">
    <property type="term" value="F:metal ion binding"/>
    <property type="evidence" value="ECO:0007669"/>
    <property type="project" value="UniProtKB-UniRule"/>
</dbReference>
<evidence type="ECO:0000256" key="4">
    <source>
        <dbReference type="ARBA" id="ARBA00022801"/>
    </source>
</evidence>
<sequence length="445" mass="51617">MSNSITPNNPPYPAFRATNKESFAYETTIRRWPIIIDSAIKDVKQTIAETSAERAQEGASIVAALEAIKQELIDETPLRPIQDSRPDAAKWNTHLEDYFKGCTWMNGTWLFNECYLYRRMAEIFYNSQHWADYDCFERQKNDTFKGSYGAVFDLARKMPELIKPMPEEKLEIVYNELIQVCLWGNATDLSLLTNMSQADIERLQAVEKDHLATRRQFILVDDTEKLWQKIKSLKGGRVDFVLDNSGFEVFVDMIFADWLLQSGLAGQVVFNCKTIPWFVSDVMPKDMPMMFKNCLDRDFFPAKDVRSQEDVDALETMVHRWEQYVADGKLVVRSHDFWCTGLSYWYMESDAPDLFNEMKQSDVVLYKGDLNYRKLVFDCDFPVTTPFKEAIGPSMANHFTNIIALRTNKADPVVGLTEETKKDIESRATRQEWRFSGKYAVVEYN</sequence>
<dbReference type="Gene3D" id="1.20.930.60">
    <property type="match status" value="1"/>
</dbReference>
<comment type="catalytic activity">
    <reaction evidence="1 7">
        <text>beta-D-fructose 1-phosphate + H2O = D-fructose + phosphate</text>
        <dbReference type="Rhea" id="RHEA:35603"/>
        <dbReference type="ChEBI" id="CHEBI:15377"/>
        <dbReference type="ChEBI" id="CHEBI:37721"/>
        <dbReference type="ChEBI" id="CHEBI:43474"/>
        <dbReference type="ChEBI" id="CHEBI:138881"/>
    </reaction>
</comment>
<dbReference type="Proteomes" id="UP000053815">
    <property type="component" value="Unassembled WGS sequence"/>
</dbReference>
<comment type="cofactor">
    <cofactor evidence="7">
        <name>Mn(2+)</name>
        <dbReference type="ChEBI" id="CHEBI:29035"/>
    </cofactor>
    <cofactor evidence="7">
        <name>Ni(2+)</name>
        <dbReference type="ChEBI" id="CHEBI:49786"/>
    </cofactor>
</comment>
<dbReference type="PANTHER" id="PTHR12260:SF4">
    <property type="entry name" value="SUGAR PHOSPHATE PHOSPHATASE"/>
    <property type="match status" value="1"/>
</dbReference>
<keyword evidence="4 7" id="KW-0378">Hydrolase</keyword>
<accession>A0A0C9MR07</accession>
<evidence type="ECO:0000313" key="10">
    <source>
        <dbReference type="Proteomes" id="UP000053815"/>
    </source>
</evidence>
<keyword evidence="10" id="KW-1185">Reference proteome</keyword>
<evidence type="ECO:0000256" key="6">
    <source>
        <dbReference type="ARBA" id="ARBA00048809"/>
    </source>
</evidence>
<keyword evidence="5 7" id="KW-0464">Manganese</keyword>
<evidence type="ECO:0000256" key="1">
    <source>
        <dbReference type="ARBA" id="ARBA00001326"/>
    </source>
</evidence>
<dbReference type="GO" id="GO:0005634">
    <property type="term" value="C:nucleus"/>
    <property type="evidence" value="ECO:0007669"/>
    <property type="project" value="TreeGrafter"/>
</dbReference>
<dbReference type="GO" id="GO:0006974">
    <property type="term" value="P:DNA damage response"/>
    <property type="evidence" value="ECO:0007669"/>
    <property type="project" value="TreeGrafter"/>
</dbReference>
<dbReference type="InterPro" id="IPR039763">
    <property type="entry name" value="ARMT1"/>
</dbReference>
<evidence type="ECO:0000256" key="5">
    <source>
        <dbReference type="ARBA" id="ARBA00023211"/>
    </source>
</evidence>
<feature type="domain" description="Damage-control phosphatase ARMT1-like metal-binding" evidence="8">
    <location>
        <begin position="29"/>
        <end position="421"/>
    </location>
</feature>
<dbReference type="GO" id="GO:0103026">
    <property type="term" value="F:fructose-1-phosphatase activity"/>
    <property type="evidence" value="ECO:0007669"/>
    <property type="project" value="RHEA"/>
</dbReference>
<dbReference type="AlphaFoldDB" id="A0A0C9MR07"/>
<dbReference type="InterPro" id="IPR002791">
    <property type="entry name" value="ARMT1-like_metal-bd"/>
</dbReference>
<dbReference type="STRING" id="91626.A0A0C9MR07"/>
<comment type="function">
    <text evidence="7">Metal-dependent phosphatase that shows phosphatase activity against several substrates, including fructose-1-phosphate and fructose-6-phosphate. Its preference for fructose-1-phosphate, a strong glycating agent that causes DNA damage rather than a canonical yeast metabolite, suggests a damage-control function in hexose phosphate metabolism.</text>
</comment>
<comment type="catalytic activity">
    <reaction evidence="6 7">
        <text>beta-D-fructose 6-phosphate = dihydroxyacetone + D-glyceraldehyde 3-phosphate</text>
        <dbReference type="Rhea" id="RHEA:28002"/>
        <dbReference type="ChEBI" id="CHEBI:16016"/>
        <dbReference type="ChEBI" id="CHEBI:57634"/>
        <dbReference type="ChEBI" id="CHEBI:59776"/>
    </reaction>
</comment>
<dbReference type="PANTHER" id="PTHR12260">
    <property type="entry name" value="DAMAGE-CONTROL PHOSPHATASE ARMT1"/>
    <property type="match status" value="1"/>
</dbReference>
<dbReference type="InterPro" id="IPR036075">
    <property type="entry name" value="ARMT-1-like_metal-bd_sf"/>
</dbReference>
<protein>
    <recommendedName>
        <fullName evidence="7">Sugar phosphate phosphatase</fullName>
        <ecNumber evidence="7">3.1.3.-</ecNumber>
    </recommendedName>
</protein>
<dbReference type="SUPFAM" id="SSF111321">
    <property type="entry name" value="AF1104-like"/>
    <property type="match status" value="1"/>
</dbReference>